<dbReference type="Proteomes" id="UP000035740">
    <property type="component" value="Unassembled WGS sequence"/>
</dbReference>
<dbReference type="Gramene" id="KMS97633">
    <property type="protein sequence ID" value="KMS97633"/>
    <property type="gene ID" value="BVRB_5g125160"/>
</dbReference>
<feature type="region of interest" description="Disordered" evidence="2">
    <location>
        <begin position="125"/>
        <end position="150"/>
    </location>
</feature>
<dbReference type="CDD" id="cd02244">
    <property type="entry name" value="cupin_7S_vicilin-like_N"/>
    <property type="match status" value="1"/>
</dbReference>
<dbReference type="EMBL" id="KQ090301">
    <property type="protein sequence ID" value="KMS97633.1"/>
    <property type="molecule type" value="Genomic_DNA"/>
</dbReference>
<dbReference type="OrthoDB" id="1912756at2759"/>
<dbReference type="Pfam" id="PF00190">
    <property type="entry name" value="Cupin_1"/>
    <property type="match status" value="2"/>
</dbReference>
<evidence type="ECO:0000313" key="6">
    <source>
        <dbReference type="Proteomes" id="UP000035740"/>
    </source>
</evidence>
<evidence type="ECO:0000313" key="5">
    <source>
        <dbReference type="EMBL" id="KMS97633.1"/>
    </source>
</evidence>
<evidence type="ECO:0000256" key="2">
    <source>
        <dbReference type="SAM" id="MobiDB-lite"/>
    </source>
</evidence>
<evidence type="ECO:0000259" key="4">
    <source>
        <dbReference type="SMART" id="SM00835"/>
    </source>
</evidence>
<protein>
    <recommendedName>
        <fullName evidence="4">Cupin type-1 domain-containing protein</fullName>
    </recommendedName>
</protein>
<proteinExistence type="inferred from homology"/>
<feature type="compositionally biased region" description="Basic residues" evidence="2">
    <location>
        <begin position="184"/>
        <end position="208"/>
    </location>
</feature>
<organism evidence="5 6">
    <name type="scientific">Beta vulgaris subsp. vulgaris</name>
    <name type="common">Beet</name>
    <dbReference type="NCBI Taxonomy" id="3555"/>
    <lineage>
        <taxon>Eukaryota</taxon>
        <taxon>Viridiplantae</taxon>
        <taxon>Streptophyta</taxon>
        <taxon>Embryophyta</taxon>
        <taxon>Tracheophyta</taxon>
        <taxon>Spermatophyta</taxon>
        <taxon>Magnoliopsida</taxon>
        <taxon>eudicotyledons</taxon>
        <taxon>Gunneridae</taxon>
        <taxon>Pentapetalae</taxon>
        <taxon>Caryophyllales</taxon>
        <taxon>Chenopodiaceae</taxon>
        <taxon>Betoideae</taxon>
        <taxon>Beta</taxon>
    </lineage>
</organism>
<evidence type="ECO:0000256" key="1">
    <source>
        <dbReference type="ARBA" id="ARBA00023597"/>
    </source>
</evidence>
<dbReference type="InterPro" id="IPR006045">
    <property type="entry name" value="Cupin_1"/>
</dbReference>
<keyword evidence="6" id="KW-1185">Reference proteome</keyword>
<dbReference type="InterPro" id="IPR011051">
    <property type="entry name" value="RmlC_Cupin_sf"/>
</dbReference>
<dbReference type="PANTHER" id="PTHR31189">
    <property type="entry name" value="OS03G0336100 PROTEIN-RELATED"/>
    <property type="match status" value="1"/>
</dbReference>
<feature type="domain" description="Cupin type-1" evidence="4">
    <location>
        <begin position="217"/>
        <end position="375"/>
    </location>
</feature>
<dbReference type="KEGG" id="bvg:104908111"/>
<feature type="compositionally biased region" description="Basic and acidic residues" evidence="2">
    <location>
        <begin position="125"/>
        <end position="137"/>
    </location>
</feature>
<dbReference type="SMART" id="SM00835">
    <property type="entry name" value="Cupin_1"/>
    <property type="match status" value="2"/>
</dbReference>
<comment type="similarity">
    <text evidence="1">Belongs to the 7S seed storage protein family.</text>
</comment>
<sequence length="607" mass="69878">MKLGANSSLPLLLTLSLVLLAFASVSQATDELNKDPTQSQTCEQRCQRQQPYFEEHLCRQKCEEEERQRGGGRQDNVQVMDVIPNVVGDAQEEYERCQETCQGSGKEQWQCQRKCQDEYEAATERERERGRGHDEHHHHGGGGRYPQPREHDYTHCLRECEDREEGFPRQRQCKLHCEQEFGRHRERHRRREGDRGRRKGYNNHHKTKQQRESDNPYYFDSQSFESRYSTQEGQMRVLQRFSEKSDLLLGMDKFRVGIYEANPKTFMLPHHWDADSVVFVMKGNAVVTLLKQENRKTLNLERGDVLMIPAGTTTYLINSHNDEKLEIAELLRPVNTPGRYQQFFGVGGEQSKSFFTSFSTEILQAALNIPREQLQKLLAQQKEGAIIKASHEQVRALAHKTSRRQFGDSRGQINLLDGRPQLSNKHGEFFEVTPNEYQQLEDLDISVAYLDIKQGSMMAPHYNSRTSYVVLVEEGSGYFEIACPHLASERNKKQRGGSQSYEKVRSHLSKGDVFVVPAGHPVAIVASENKNLRAIGFGINALNNQRNFLAGQDNIVNQLDEEAMEMSFNLPAREVEEMFQKQRRSYFMAGPQRQRNALLSALDFAGF</sequence>
<dbReference type="OMA" id="CARFEMA"/>
<evidence type="ECO:0000256" key="3">
    <source>
        <dbReference type="SAM" id="SignalP"/>
    </source>
</evidence>
<dbReference type="InterPro" id="IPR014710">
    <property type="entry name" value="RmlC-like_jellyroll"/>
</dbReference>
<dbReference type="eggNOG" id="ENOG502QQEP">
    <property type="taxonomic scope" value="Eukaryota"/>
</dbReference>
<keyword evidence="3" id="KW-0732">Signal</keyword>
<gene>
    <name evidence="5" type="ORF">BVRB_5g125160</name>
</gene>
<feature type="region of interest" description="Disordered" evidence="2">
    <location>
        <begin position="184"/>
        <end position="217"/>
    </location>
</feature>
<dbReference type="InterPro" id="IPR050253">
    <property type="entry name" value="Seed_Storage-Functional"/>
</dbReference>
<feature type="domain" description="Cupin type-1" evidence="4">
    <location>
        <begin position="413"/>
        <end position="576"/>
    </location>
</feature>
<name>A0A0J8BC51_BETVV</name>
<feature type="chain" id="PRO_5005294398" description="Cupin type-1 domain-containing protein" evidence="3">
    <location>
        <begin position="29"/>
        <end position="607"/>
    </location>
</feature>
<feature type="signal peptide" evidence="3">
    <location>
        <begin position="1"/>
        <end position="28"/>
    </location>
</feature>
<accession>A0A0J8BC51</accession>
<dbReference type="PANTHER" id="PTHR31189:SF41">
    <property type="entry name" value="VICILIN C72"/>
    <property type="match status" value="1"/>
</dbReference>
<dbReference type="Gene3D" id="2.60.120.10">
    <property type="entry name" value="Jelly Rolls"/>
    <property type="match status" value="2"/>
</dbReference>
<dbReference type="CDD" id="cd02245">
    <property type="entry name" value="cupin_7S_vicilin-like_C"/>
    <property type="match status" value="1"/>
</dbReference>
<reference evidence="5 6" key="1">
    <citation type="journal article" date="2014" name="Nature">
        <title>The genome of the recently domesticated crop plant sugar beet (Beta vulgaris).</title>
        <authorList>
            <person name="Dohm J.C."/>
            <person name="Minoche A.E."/>
            <person name="Holtgrawe D."/>
            <person name="Capella-Gutierrez S."/>
            <person name="Zakrzewski F."/>
            <person name="Tafer H."/>
            <person name="Rupp O."/>
            <person name="Sorensen T.R."/>
            <person name="Stracke R."/>
            <person name="Reinhardt R."/>
            <person name="Goesmann A."/>
            <person name="Kraft T."/>
            <person name="Schulz B."/>
            <person name="Stadler P.F."/>
            <person name="Schmidt T."/>
            <person name="Gabaldon T."/>
            <person name="Lehrach H."/>
            <person name="Weisshaar B."/>
            <person name="Himmelbauer H."/>
        </authorList>
    </citation>
    <scope>NUCLEOTIDE SEQUENCE [LARGE SCALE GENOMIC DNA]</scope>
    <source>
        <tissue evidence="5">Taproot</tissue>
    </source>
</reference>
<dbReference type="AlphaFoldDB" id="A0A0J8BC51"/>
<dbReference type="SUPFAM" id="SSF51182">
    <property type="entry name" value="RmlC-like cupins"/>
    <property type="match status" value="1"/>
</dbReference>